<keyword evidence="4" id="KW-0472">Membrane</keyword>
<evidence type="ECO:0000313" key="5">
    <source>
        <dbReference type="EMBL" id="SUB79034.1"/>
    </source>
</evidence>
<dbReference type="RefSeq" id="WP_115153050.1">
    <property type="nucleotide sequence ID" value="NZ_UGTJ01000001.1"/>
</dbReference>
<evidence type="ECO:0000256" key="1">
    <source>
        <dbReference type="ARBA" id="ARBA00010646"/>
    </source>
</evidence>
<protein>
    <submittedName>
        <fullName evidence="5">Lysozyme M1</fullName>
        <ecNumber evidence="5">3.2.1.17</ecNumber>
    </submittedName>
</protein>
<keyword evidence="4" id="KW-1133">Transmembrane helix</keyword>
<keyword evidence="4" id="KW-0812">Transmembrane</keyword>
<dbReference type="InterPro" id="IPR002053">
    <property type="entry name" value="Glyco_hydro_25"/>
</dbReference>
<proteinExistence type="inferred from homology"/>
<comment type="similarity">
    <text evidence="1">Belongs to the glycosyl hydrolase 25 family.</text>
</comment>
<dbReference type="SMART" id="SM00641">
    <property type="entry name" value="Glyco_25"/>
    <property type="match status" value="1"/>
</dbReference>
<dbReference type="EC" id="3.2.1.17" evidence="5"/>
<dbReference type="GO" id="GO:0009253">
    <property type="term" value="P:peptidoglycan catabolic process"/>
    <property type="evidence" value="ECO:0007669"/>
    <property type="project" value="InterPro"/>
</dbReference>
<dbReference type="Pfam" id="PF01183">
    <property type="entry name" value="Glyco_hydro_25"/>
    <property type="match status" value="1"/>
</dbReference>
<dbReference type="Gene3D" id="3.20.20.80">
    <property type="entry name" value="Glycosidases"/>
    <property type="match status" value="1"/>
</dbReference>
<dbReference type="PANTHER" id="PTHR34135">
    <property type="entry name" value="LYSOZYME"/>
    <property type="match status" value="1"/>
</dbReference>
<dbReference type="SUPFAM" id="SSF82185">
    <property type="entry name" value="Histone H3 K4-specific methyltransferase SET7/9 N-terminal domain"/>
    <property type="match status" value="1"/>
</dbReference>
<reference evidence="5 6" key="1">
    <citation type="submission" date="2018-06" db="EMBL/GenBank/DDBJ databases">
        <authorList>
            <consortium name="Pathogen Informatics"/>
            <person name="Doyle S."/>
        </authorList>
    </citation>
    <scope>NUCLEOTIDE SEQUENCE [LARGE SCALE GENOMIC DNA]</scope>
    <source>
        <strain evidence="5 6">NCTC13063</strain>
    </source>
</reference>
<dbReference type="GO" id="GO:0016998">
    <property type="term" value="P:cell wall macromolecule catabolic process"/>
    <property type="evidence" value="ECO:0007669"/>
    <property type="project" value="InterPro"/>
</dbReference>
<sequence>MIRPFNTHRSRPARTALAIVAAATVAGLIGWALYCHTASKAGIQRAMTQVMRTGYYQLEVDEQPLLRFGTDQSRLAAVWTDRLALVPSCEGRLTVSVDDSLNAHRYAGRDIKKVLAQKIDSLKKDIRHLSFKVDELAYYRRVHSVIDEGYETISRFSFQERKRLDSLRHLLDTLQCVKPTDRVAITYHTDYRVALPGKKTTEKWEACTVTDTLRDDHCLILQTEGRQKPDGGTSYPKSVAAHIARLAGHNIRRPITWRHRPDSAGVYIGSVDKLFRPEGHGVHIGNDGTYFEGHWKAGRRNGFGFRLSNTQAMRVGEWRNDLFRGERVLHTSERIYGIDISKYQHEKGRKRYPIHWDKLCITHLGGISRKRTKGGVNYHVSFCYIKCTEGTTVHNKYYAADHRAARASGLHVGAYHFFSIRTGGAAQAAFFLRHARIRKGDLPPVLDVEPSPRQIKGMGGAAVLWREVRAWLKVVKRKTGVRPILYISQMFVNRYLDLAPDVKRDYEVWIARYGEYKPDVRMRFWQLSPDGRVRGIHGEVDVNVFNGYEAEFNTFTRSTQ</sequence>
<evidence type="ECO:0000256" key="3">
    <source>
        <dbReference type="ARBA" id="ARBA00023295"/>
    </source>
</evidence>
<dbReference type="GO" id="GO:0003796">
    <property type="term" value="F:lysozyme activity"/>
    <property type="evidence" value="ECO:0007669"/>
    <property type="project" value="UniProtKB-EC"/>
</dbReference>
<dbReference type="Proteomes" id="UP000255283">
    <property type="component" value="Unassembled WGS sequence"/>
</dbReference>
<dbReference type="GO" id="GO:0016052">
    <property type="term" value="P:carbohydrate catabolic process"/>
    <property type="evidence" value="ECO:0007669"/>
    <property type="project" value="TreeGrafter"/>
</dbReference>
<evidence type="ECO:0000256" key="2">
    <source>
        <dbReference type="ARBA" id="ARBA00022801"/>
    </source>
</evidence>
<evidence type="ECO:0000313" key="6">
    <source>
        <dbReference type="Proteomes" id="UP000255283"/>
    </source>
</evidence>
<dbReference type="PANTHER" id="PTHR34135:SF2">
    <property type="entry name" value="LYSOZYME"/>
    <property type="match status" value="1"/>
</dbReference>
<comment type="caution">
    <text evidence="5">The sequence shown here is derived from an EMBL/GenBank/DDBJ whole genome shotgun (WGS) entry which is preliminary data.</text>
</comment>
<organism evidence="5 6">
    <name type="scientific">Segatella buccae</name>
    <dbReference type="NCBI Taxonomy" id="28126"/>
    <lineage>
        <taxon>Bacteria</taxon>
        <taxon>Pseudomonadati</taxon>
        <taxon>Bacteroidota</taxon>
        <taxon>Bacteroidia</taxon>
        <taxon>Bacteroidales</taxon>
        <taxon>Prevotellaceae</taxon>
        <taxon>Segatella</taxon>
    </lineage>
</organism>
<gene>
    <name evidence="5" type="primary">acm_1</name>
    <name evidence="5" type="ORF">NCTC13063_00287</name>
</gene>
<dbReference type="SUPFAM" id="SSF51445">
    <property type="entry name" value="(Trans)glycosidases"/>
    <property type="match status" value="1"/>
</dbReference>
<feature type="transmembrane region" description="Helical" evidence="4">
    <location>
        <begin position="12"/>
        <end position="34"/>
    </location>
</feature>
<dbReference type="InterPro" id="IPR018077">
    <property type="entry name" value="Glyco_hydro_fam25_subgr"/>
</dbReference>
<dbReference type="AlphaFoldDB" id="A0AAQ1ZHM6"/>
<evidence type="ECO:0000256" key="4">
    <source>
        <dbReference type="SAM" id="Phobius"/>
    </source>
</evidence>
<dbReference type="InterPro" id="IPR017853">
    <property type="entry name" value="GH"/>
</dbReference>
<keyword evidence="3 5" id="KW-0326">Glycosidase</keyword>
<dbReference type="EMBL" id="UGTJ01000001">
    <property type="protein sequence ID" value="SUB79034.1"/>
    <property type="molecule type" value="Genomic_DNA"/>
</dbReference>
<dbReference type="PROSITE" id="PS51904">
    <property type="entry name" value="GLYCOSYL_HYDROL_F25_2"/>
    <property type="match status" value="1"/>
</dbReference>
<keyword evidence="2 5" id="KW-0378">Hydrolase</keyword>
<accession>A0AAQ1ZHM6</accession>
<name>A0AAQ1ZHM6_9BACT</name>